<dbReference type="PANTHER" id="PTHR44591:SF3">
    <property type="entry name" value="RESPONSE REGULATORY DOMAIN-CONTAINING PROTEIN"/>
    <property type="match status" value="1"/>
</dbReference>
<keyword evidence="1 2" id="KW-0597">Phosphoprotein</keyword>
<dbReference type="InterPro" id="IPR011006">
    <property type="entry name" value="CheY-like_superfamily"/>
</dbReference>
<dbReference type="SUPFAM" id="SSF52172">
    <property type="entry name" value="CheY-like"/>
    <property type="match status" value="1"/>
</dbReference>
<dbReference type="RefSeq" id="WP_213499309.1">
    <property type="nucleotide sequence ID" value="NZ_CP074694.1"/>
</dbReference>
<feature type="modified residue" description="4-aspartylphosphate" evidence="2">
    <location>
        <position position="62"/>
    </location>
</feature>
<evidence type="ECO:0000256" key="1">
    <source>
        <dbReference type="ARBA" id="ARBA00022553"/>
    </source>
</evidence>
<keyword evidence="5" id="KW-1185">Reference proteome</keyword>
<evidence type="ECO:0000313" key="4">
    <source>
        <dbReference type="EMBL" id="QVL34339.1"/>
    </source>
</evidence>
<evidence type="ECO:0000256" key="2">
    <source>
        <dbReference type="PROSITE-ProRule" id="PRU00169"/>
    </source>
</evidence>
<dbReference type="EMBL" id="CP074694">
    <property type="protein sequence ID" value="QVL34339.1"/>
    <property type="molecule type" value="Genomic_DNA"/>
</dbReference>
<dbReference type="Pfam" id="PF00072">
    <property type="entry name" value="Response_reg"/>
    <property type="match status" value="1"/>
</dbReference>
<sequence length="154" mass="17169">MSSPQASETKPFRVLLADDNPHGLELLEAYLAATPYEIRTVNNGESALQAIRDWQPHIVLLDIMMPRLSGFEVCKCVRADPQMRQTGVIVVSALDQHSDIDKAVDAGADDFLTKPINQEDLLNRIRSLLESRDGKDDIERTLAYVQSVESAINH</sequence>
<dbReference type="InterPro" id="IPR050595">
    <property type="entry name" value="Bact_response_regulator"/>
</dbReference>
<dbReference type="GO" id="GO:0000160">
    <property type="term" value="P:phosphorelay signal transduction system"/>
    <property type="evidence" value="ECO:0007669"/>
    <property type="project" value="InterPro"/>
</dbReference>
<protein>
    <submittedName>
        <fullName evidence="4">Response regulator</fullName>
    </submittedName>
</protein>
<dbReference type="InterPro" id="IPR001789">
    <property type="entry name" value="Sig_transdc_resp-reg_receiver"/>
</dbReference>
<evidence type="ECO:0000259" key="3">
    <source>
        <dbReference type="PROSITE" id="PS50110"/>
    </source>
</evidence>
<dbReference type="PROSITE" id="PS50110">
    <property type="entry name" value="RESPONSE_REGULATORY"/>
    <property type="match status" value="1"/>
</dbReference>
<gene>
    <name evidence="4" type="ORF">KIH39_10655</name>
</gene>
<dbReference type="PANTHER" id="PTHR44591">
    <property type="entry name" value="STRESS RESPONSE REGULATOR PROTEIN 1"/>
    <property type="match status" value="1"/>
</dbReference>
<dbReference type="Gene3D" id="3.40.50.2300">
    <property type="match status" value="1"/>
</dbReference>
<dbReference type="SMART" id="SM00448">
    <property type="entry name" value="REC"/>
    <property type="match status" value="1"/>
</dbReference>
<dbReference type="KEGG" id="tsph:KIH39_10655"/>
<reference evidence="4" key="1">
    <citation type="submission" date="2021-05" db="EMBL/GenBank/DDBJ databases">
        <title>Complete genome sequence of the cellulolytic planctomycete Telmatocola sphagniphila SP2T and characterization of the first cellulase from planctomycetes.</title>
        <authorList>
            <person name="Rakitin A.L."/>
            <person name="Beletsky A.V."/>
            <person name="Naumoff D.G."/>
            <person name="Kulichevskaya I.S."/>
            <person name="Mardanov A.V."/>
            <person name="Ravin N.V."/>
            <person name="Dedysh S.N."/>
        </authorList>
    </citation>
    <scope>NUCLEOTIDE SEQUENCE</scope>
    <source>
        <strain evidence="4">SP2T</strain>
    </source>
</reference>
<name>A0A8E6EV09_9BACT</name>
<dbReference type="AlphaFoldDB" id="A0A8E6EV09"/>
<evidence type="ECO:0000313" key="5">
    <source>
        <dbReference type="Proteomes" id="UP000676194"/>
    </source>
</evidence>
<dbReference type="Proteomes" id="UP000676194">
    <property type="component" value="Chromosome"/>
</dbReference>
<proteinExistence type="predicted"/>
<feature type="domain" description="Response regulatory" evidence="3">
    <location>
        <begin position="13"/>
        <end position="129"/>
    </location>
</feature>
<accession>A0A8E6EV09</accession>
<organism evidence="4 5">
    <name type="scientific">Telmatocola sphagniphila</name>
    <dbReference type="NCBI Taxonomy" id="1123043"/>
    <lineage>
        <taxon>Bacteria</taxon>
        <taxon>Pseudomonadati</taxon>
        <taxon>Planctomycetota</taxon>
        <taxon>Planctomycetia</taxon>
        <taxon>Gemmatales</taxon>
        <taxon>Gemmataceae</taxon>
    </lineage>
</organism>